<evidence type="ECO:0000313" key="1">
    <source>
        <dbReference type="EMBL" id="RKR82055.1"/>
    </source>
</evidence>
<dbReference type="Proteomes" id="UP000268007">
    <property type="component" value="Unassembled WGS sequence"/>
</dbReference>
<organism evidence="1 2">
    <name type="scientific">Mucilaginibacter gracilis</name>
    <dbReference type="NCBI Taxonomy" id="423350"/>
    <lineage>
        <taxon>Bacteria</taxon>
        <taxon>Pseudomonadati</taxon>
        <taxon>Bacteroidota</taxon>
        <taxon>Sphingobacteriia</taxon>
        <taxon>Sphingobacteriales</taxon>
        <taxon>Sphingobacteriaceae</taxon>
        <taxon>Mucilaginibacter</taxon>
    </lineage>
</organism>
<sequence length="75" mass="8354">MAKLIKITHNLFMEKFMKLSRVEMKNVLGGNMSDVCDDECGDGDSCKISTDTCTQVHSSYCTNPDYVWICVPAAL</sequence>
<keyword evidence="2" id="KW-1185">Reference proteome</keyword>
<dbReference type="EMBL" id="RBKU01000001">
    <property type="protein sequence ID" value="RKR82055.1"/>
    <property type="molecule type" value="Genomic_DNA"/>
</dbReference>
<reference evidence="1 2" key="1">
    <citation type="submission" date="2018-10" db="EMBL/GenBank/DDBJ databases">
        <title>Genomic Encyclopedia of Archaeal and Bacterial Type Strains, Phase II (KMG-II): from individual species to whole genera.</title>
        <authorList>
            <person name="Goeker M."/>
        </authorList>
    </citation>
    <scope>NUCLEOTIDE SEQUENCE [LARGE SCALE GENOMIC DNA]</scope>
    <source>
        <strain evidence="1 2">DSM 18602</strain>
    </source>
</reference>
<evidence type="ECO:0000313" key="2">
    <source>
        <dbReference type="Proteomes" id="UP000268007"/>
    </source>
</evidence>
<comment type="caution">
    <text evidence="1">The sequence shown here is derived from an EMBL/GenBank/DDBJ whole genome shotgun (WGS) entry which is preliminary data.</text>
</comment>
<proteinExistence type="predicted"/>
<dbReference type="AlphaFoldDB" id="A0A495IZB4"/>
<protein>
    <submittedName>
        <fullName evidence="1">Uncharacterized protein</fullName>
    </submittedName>
</protein>
<gene>
    <name evidence="1" type="ORF">BDD43_2222</name>
</gene>
<name>A0A495IZB4_9SPHI</name>
<accession>A0A495IZB4</accession>